<organism evidence="6 7">
    <name type="scientific">Rhizopogon vinicolor AM-OR11-026</name>
    <dbReference type="NCBI Taxonomy" id="1314800"/>
    <lineage>
        <taxon>Eukaryota</taxon>
        <taxon>Fungi</taxon>
        <taxon>Dikarya</taxon>
        <taxon>Basidiomycota</taxon>
        <taxon>Agaricomycotina</taxon>
        <taxon>Agaricomycetes</taxon>
        <taxon>Agaricomycetidae</taxon>
        <taxon>Boletales</taxon>
        <taxon>Suillineae</taxon>
        <taxon>Rhizopogonaceae</taxon>
        <taxon>Rhizopogon</taxon>
    </lineage>
</organism>
<evidence type="ECO:0000256" key="1">
    <source>
        <dbReference type="ARBA" id="ARBA00004173"/>
    </source>
</evidence>
<dbReference type="EMBL" id="KV448131">
    <property type="protein sequence ID" value="OAX43907.1"/>
    <property type="molecule type" value="Genomic_DNA"/>
</dbReference>
<keyword evidence="6" id="KW-0489">Methyltransferase</keyword>
<dbReference type="STRING" id="1314800.A0A1B7NG62"/>
<name>A0A1B7NG62_9AGAM</name>
<dbReference type="PANTHER" id="PTHR22602:SF0">
    <property type="entry name" value="TRANSFERASE CAF17, MITOCHONDRIAL-RELATED"/>
    <property type="match status" value="1"/>
</dbReference>
<accession>A0A1B7NG62</accession>
<dbReference type="NCBIfam" id="TIGR03317">
    <property type="entry name" value="ygfZ_signature"/>
    <property type="match status" value="1"/>
</dbReference>
<dbReference type="InterPro" id="IPR027266">
    <property type="entry name" value="TrmE/GcvT-like"/>
</dbReference>
<dbReference type="Gene3D" id="3.30.1360.120">
    <property type="entry name" value="Probable tRNA modification gtpase trme, domain 1"/>
    <property type="match status" value="1"/>
</dbReference>
<dbReference type="Proteomes" id="UP000092154">
    <property type="component" value="Unassembled WGS sequence"/>
</dbReference>
<feature type="domain" description="CAF17 C-terminal" evidence="5">
    <location>
        <begin position="252"/>
        <end position="348"/>
    </location>
</feature>
<evidence type="ECO:0000256" key="4">
    <source>
        <dbReference type="ARBA" id="ARBA00093447"/>
    </source>
</evidence>
<evidence type="ECO:0000256" key="2">
    <source>
        <dbReference type="ARBA" id="ARBA00022946"/>
    </source>
</evidence>
<dbReference type="GO" id="GO:0005759">
    <property type="term" value="C:mitochondrial matrix"/>
    <property type="evidence" value="ECO:0007669"/>
    <property type="project" value="TreeGrafter"/>
</dbReference>
<evidence type="ECO:0000313" key="6">
    <source>
        <dbReference type="EMBL" id="OAX43907.1"/>
    </source>
</evidence>
<dbReference type="Pfam" id="PF25455">
    <property type="entry name" value="Beta-barrel_CAF17_C"/>
    <property type="match status" value="1"/>
</dbReference>
<comment type="similarity">
    <text evidence="4">Belongs to the GcvT family. CAF17/IBA57 subfamily.</text>
</comment>
<evidence type="ECO:0000259" key="5">
    <source>
        <dbReference type="Pfam" id="PF25455"/>
    </source>
</evidence>
<dbReference type="InParanoid" id="A0A1B7NG62"/>
<keyword evidence="6" id="KW-0808">Transferase</keyword>
<dbReference type="InterPro" id="IPR017703">
    <property type="entry name" value="YgfZ/GCV_T_CS"/>
</dbReference>
<dbReference type="FunCoup" id="A0A1B7NG62">
    <property type="interactions" value="150"/>
</dbReference>
<keyword evidence="7" id="KW-1185">Reference proteome</keyword>
<protein>
    <submittedName>
        <fullName evidence="6">Aminomethyltransferase folate-binding domain-containing protein</fullName>
    </submittedName>
</protein>
<evidence type="ECO:0000313" key="7">
    <source>
        <dbReference type="Proteomes" id="UP000092154"/>
    </source>
</evidence>
<reference evidence="6 7" key="1">
    <citation type="submission" date="2016-06" db="EMBL/GenBank/DDBJ databases">
        <title>Comparative genomics of the ectomycorrhizal sister species Rhizopogon vinicolor and Rhizopogon vesiculosus (Basidiomycota: Boletales) reveals a divergence of the mating type B locus.</title>
        <authorList>
            <consortium name="DOE Joint Genome Institute"/>
            <person name="Mujic A.B."/>
            <person name="Kuo A."/>
            <person name="Tritt A."/>
            <person name="Lipzen A."/>
            <person name="Chen C."/>
            <person name="Johnson J."/>
            <person name="Sharma A."/>
            <person name="Barry K."/>
            <person name="Grigoriev I.V."/>
            <person name="Spatafora J.W."/>
        </authorList>
    </citation>
    <scope>NUCLEOTIDE SEQUENCE [LARGE SCALE GENOMIC DNA]</scope>
    <source>
        <strain evidence="6 7">AM-OR11-026</strain>
    </source>
</reference>
<dbReference type="AlphaFoldDB" id="A0A1B7NG62"/>
<keyword evidence="3" id="KW-0496">Mitochondrion</keyword>
<dbReference type="GO" id="GO:0016226">
    <property type="term" value="P:iron-sulfur cluster assembly"/>
    <property type="evidence" value="ECO:0007669"/>
    <property type="project" value="TreeGrafter"/>
</dbReference>
<dbReference type="PANTHER" id="PTHR22602">
    <property type="entry name" value="TRANSFERASE CAF17, MITOCHONDRIAL-RELATED"/>
    <property type="match status" value="1"/>
</dbReference>
<dbReference type="SUPFAM" id="SSF103025">
    <property type="entry name" value="Folate-binding domain"/>
    <property type="match status" value="1"/>
</dbReference>
<evidence type="ECO:0000256" key="3">
    <source>
        <dbReference type="ARBA" id="ARBA00023128"/>
    </source>
</evidence>
<gene>
    <name evidence="6" type="ORF">K503DRAFT_730697</name>
</gene>
<dbReference type="GO" id="GO:0008168">
    <property type="term" value="F:methyltransferase activity"/>
    <property type="evidence" value="ECO:0007669"/>
    <property type="project" value="UniProtKB-KW"/>
</dbReference>
<dbReference type="InterPro" id="IPR045179">
    <property type="entry name" value="YgfZ/GcvT"/>
</dbReference>
<comment type="subcellular location">
    <subcellularLocation>
        <location evidence="1">Mitochondrion</location>
    </subcellularLocation>
</comment>
<proteinExistence type="inferred from homology"/>
<dbReference type="GO" id="GO:0032259">
    <property type="term" value="P:methylation"/>
    <property type="evidence" value="ECO:0007669"/>
    <property type="project" value="UniProtKB-KW"/>
</dbReference>
<keyword evidence="2" id="KW-0809">Transit peptide</keyword>
<dbReference type="OrthoDB" id="191995at2759"/>
<sequence length="363" mass="40037">MPIPPSLRALLRATPTLAPVSNRAVLSVSGSQATEFLNGLLAISVQGQQAYGAFLHAQGRVLYDVFLYNSPTQSLPSPGPTYLIEYDPTPTEAPTLTSLLKRYVLRSKVRIRDVSDEWDIWAAWGSEGARESREWNWARSGAVEPVWRTNECPWGTENGTVLDRRAPGMGKRMIVRKGETPADTSTYDLADQDAYLLHRILHGVPEGSVDIQPMHAFPIESNLDAMGGLDFRKGCYVGQELTVRTYHTGAVRKRILPVHISSSTSLSPYMSIKPSISPISTTEGTVARTPRPRGTSTLLSTIAAPSIGSTVGLALVRLEHLRDSVTLVAEVSEKQSWKVEPWWSDWWPEQPPTDEGHDLDSLL</sequence>
<dbReference type="InterPro" id="IPR057460">
    <property type="entry name" value="CAF17_C"/>
</dbReference>